<protein>
    <submittedName>
        <fullName evidence="1">Uncharacterized protein</fullName>
    </submittedName>
</protein>
<organism evidence="1">
    <name type="scientific">marine sediment metagenome</name>
    <dbReference type="NCBI Taxonomy" id="412755"/>
    <lineage>
        <taxon>unclassified sequences</taxon>
        <taxon>metagenomes</taxon>
        <taxon>ecological metagenomes</taxon>
    </lineage>
</organism>
<dbReference type="AlphaFoldDB" id="X0XEX7"/>
<gene>
    <name evidence="1" type="ORF">S01H1_62640</name>
</gene>
<sequence>MKGMSVKDFLTLKIRDYENGAVRDEIYNALKEREELQELHDLYIDIVLDLYDQLEQKKPKMTVARTSYWADILSKNQRDFRFFVEEIVKELGGEVIEG</sequence>
<reference evidence="1" key="1">
    <citation type="journal article" date="2014" name="Front. Microbiol.">
        <title>High frequency of phylogenetically diverse reductive dehalogenase-homologous genes in deep subseafloor sedimentary metagenomes.</title>
        <authorList>
            <person name="Kawai M."/>
            <person name="Futagami T."/>
            <person name="Toyoda A."/>
            <person name="Takaki Y."/>
            <person name="Nishi S."/>
            <person name="Hori S."/>
            <person name="Arai W."/>
            <person name="Tsubouchi T."/>
            <person name="Morono Y."/>
            <person name="Uchiyama I."/>
            <person name="Ito T."/>
            <person name="Fujiyama A."/>
            <person name="Inagaki F."/>
            <person name="Takami H."/>
        </authorList>
    </citation>
    <scope>NUCLEOTIDE SEQUENCE</scope>
    <source>
        <strain evidence="1">Expedition CK06-06</strain>
    </source>
</reference>
<accession>X0XEX7</accession>
<name>X0XEX7_9ZZZZ</name>
<evidence type="ECO:0000313" key="1">
    <source>
        <dbReference type="EMBL" id="GAG41754.1"/>
    </source>
</evidence>
<comment type="caution">
    <text evidence="1">The sequence shown here is derived from an EMBL/GenBank/DDBJ whole genome shotgun (WGS) entry which is preliminary data.</text>
</comment>
<proteinExistence type="predicted"/>
<dbReference type="EMBL" id="BARS01041158">
    <property type="protein sequence ID" value="GAG41754.1"/>
    <property type="molecule type" value="Genomic_DNA"/>
</dbReference>